<reference evidence="4" key="1">
    <citation type="submission" date="2025-08" db="UniProtKB">
        <authorList>
            <consortium name="RefSeq"/>
        </authorList>
    </citation>
    <scope>IDENTIFICATION</scope>
</reference>
<feature type="signal peptide" evidence="1">
    <location>
        <begin position="1"/>
        <end position="25"/>
    </location>
</feature>
<evidence type="ECO:0000256" key="1">
    <source>
        <dbReference type="SAM" id="SignalP"/>
    </source>
</evidence>
<feature type="chain" id="PRO_5041343081" evidence="1">
    <location>
        <begin position="26"/>
        <end position="631"/>
    </location>
</feature>
<evidence type="ECO:0000313" key="4">
    <source>
        <dbReference type="RefSeq" id="XP_008297732.1"/>
    </source>
</evidence>
<organism evidence="3 4">
    <name type="scientific">Stegastes partitus</name>
    <name type="common">bicolor damselfish</name>
    <dbReference type="NCBI Taxonomy" id="144197"/>
    <lineage>
        <taxon>Eukaryota</taxon>
        <taxon>Metazoa</taxon>
        <taxon>Chordata</taxon>
        <taxon>Craniata</taxon>
        <taxon>Vertebrata</taxon>
        <taxon>Euteleostomi</taxon>
        <taxon>Actinopterygii</taxon>
        <taxon>Neopterygii</taxon>
        <taxon>Teleostei</taxon>
        <taxon>Neoteleostei</taxon>
        <taxon>Acanthomorphata</taxon>
        <taxon>Ovalentaria</taxon>
        <taxon>Pomacentridae</taxon>
        <taxon>Stegastes</taxon>
    </lineage>
</organism>
<dbReference type="Proteomes" id="UP000694891">
    <property type="component" value="Unplaced"/>
</dbReference>
<dbReference type="RefSeq" id="XP_008297732.1">
    <property type="nucleotide sequence ID" value="XM_008299510.1"/>
</dbReference>
<keyword evidence="3" id="KW-1185">Reference proteome</keyword>
<feature type="domain" description="Galaxin-like repeats" evidence="2">
    <location>
        <begin position="46"/>
        <end position="174"/>
    </location>
</feature>
<protein>
    <submittedName>
        <fullName evidence="4">Uncharacterized protein LOC103370451 isoform X1</fullName>
    </submittedName>
</protein>
<accession>A0A9Y4NI74</accession>
<dbReference type="PANTHER" id="PTHR34490">
    <property type="entry name" value="PROTEIN CBG12054-RELATED"/>
    <property type="match status" value="1"/>
</dbReference>
<evidence type="ECO:0000259" key="2">
    <source>
        <dbReference type="Pfam" id="PF24748"/>
    </source>
</evidence>
<sequence length="631" mass="69524">MHQKLSNMLLSWMITFGWLIYGSITVEPALGANKNPNCDRKLFHGTMYDSREAVVCGTRLHVGAGLSCCGDQPFNPATATCCKTEHEANVTQDLSEKVSTCCGLTAFNALNEICCDSTVAVKNATTAECCGKAAYDKDKQLCCRPDSDPVILEKTSPHHRCCRHKLYDFTTQCCHWKNDTHVEVKPKPPKGCDGNSGATAVKTTHGTCGQKTYNTHTEMCCGSLVIPKMSAKERCCGEGAYNYATECCCWPDHGPPERKPKTSPCCAVTSVVPHLTPEPPPSCSEPNTHVCGSSCYNPNERRCCERKETKPHWCCASGQCDAAPTVYNPHTHVCCDGCISELKPGMDQCCGDTPYGSAQRGLLCCHNVLYKDREDGEECSDAGIPYNPAKGTMCYSQFHASPGQHCCGAEVYRPLEEICCGGHRYPKRENLQCCGVKAYNITDPNMKCCKGTLYDLTHLGNHGHDAKCCGSVLQNPQKQEVCCSSKDEAVLYPKKTGFGCCGHLYFNSFLWSCCAGVLRPGHKQQSGMNECRLLSVNNLKDTELCREIYIGTVESVSLNSILFRNVLKLDGRNGTVQPVPFHHILMTPNRCTTTKLIVGKFYFFHDVNVFADFNHDTVIQSLHFFFSKCSL</sequence>
<name>A0A9Y4NI74_9TELE</name>
<dbReference type="GeneID" id="103370451"/>
<feature type="domain" description="Galaxin-like repeats" evidence="2">
    <location>
        <begin position="191"/>
        <end position="270"/>
    </location>
</feature>
<dbReference type="InterPro" id="IPR056601">
    <property type="entry name" value="Galaxin_dom"/>
</dbReference>
<dbReference type="AlphaFoldDB" id="A0A9Y4NI74"/>
<dbReference type="PANTHER" id="PTHR34490:SF3">
    <property type="entry name" value="GALAXIN-LIKE ISOFORM X2"/>
    <property type="match status" value="1"/>
</dbReference>
<gene>
    <name evidence="4" type="primary">LOC103370451</name>
</gene>
<evidence type="ECO:0000313" key="3">
    <source>
        <dbReference type="Proteomes" id="UP000694891"/>
    </source>
</evidence>
<dbReference type="Pfam" id="PF24748">
    <property type="entry name" value="Galaxin_repeat"/>
    <property type="match status" value="3"/>
</dbReference>
<feature type="domain" description="Galaxin-like repeats" evidence="2">
    <location>
        <begin position="363"/>
        <end position="484"/>
    </location>
</feature>
<proteinExistence type="predicted"/>
<dbReference type="InterPro" id="IPR055284">
    <property type="entry name" value="Galaxin-like"/>
</dbReference>
<keyword evidence="1" id="KW-0732">Signal</keyword>